<keyword evidence="3" id="KW-1185">Reference proteome</keyword>
<reference evidence="3" key="1">
    <citation type="journal article" date="2019" name="Int. J. Syst. Evol. Microbiol.">
        <title>The Global Catalogue of Microorganisms (GCM) 10K type strain sequencing project: providing services to taxonomists for standard genome sequencing and annotation.</title>
        <authorList>
            <consortium name="The Broad Institute Genomics Platform"/>
            <consortium name="The Broad Institute Genome Sequencing Center for Infectious Disease"/>
            <person name="Wu L."/>
            <person name="Ma J."/>
        </authorList>
    </citation>
    <scope>NUCLEOTIDE SEQUENCE [LARGE SCALE GENOMIC DNA]</scope>
    <source>
        <strain evidence="3">JCM 19635</strain>
    </source>
</reference>
<evidence type="ECO:0000256" key="1">
    <source>
        <dbReference type="SAM" id="MobiDB-lite"/>
    </source>
</evidence>
<evidence type="ECO:0000313" key="2">
    <source>
        <dbReference type="EMBL" id="MFC7669695.1"/>
    </source>
</evidence>
<proteinExistence type="predicted"/>
<feature type="region of interest" description="Disordered" evidence="1">
    <location>
        <begin position="70"/>
        <end position="96"/>
    </location>
</feature>
<name>A0ABW2U884_9BACT</name>
<accession>A0ABW2U884</accession>
<dbReference type="EMBL" id="JBHTEK010000001">
    <property type="protein sequence ID" value="MFC7669695.1"/>
    <property type="molecule type" value="Genomic_DNA"/>
</dbReference>
<evidence type="ECO:0000313" key="3">
    <source>
        <dbReference type="Proteomes" id="UP001596513"/>
    </source>
</evidence>
<comment type="caution">
    <text evidence="2">The sequence shown here is derived from an EMBL/GenBank/DDBJ whole genome shotgun (WGS) entry which is preliminary data.</text>
</comment>
<gene>
    <name evidence="2" type="ORF">ACFQT0_21740</name>
</gene>
<sequence length="96" mass="10445">MLALGVGFGPQEVWATHIRAGDIQAKVDTTVGAGFNPRRVFFKMVLYTDNGSQVKQPAATIFYGDGTSSTLRRGAARGRRAAHSGQPRHQHQRLPV</sequence>
<organism evidence="2 3">
    <name type="scientific">Hymenobacter humi</name>
    <dbReference type="NCBI Taxonomy" id="1411620"/>
    <lineage>
        <taxon>Bacteria</taxon>
        <taxon>Pseudomonadati</taxon>
        <taxon>Bacteroidota</taxon>
        <taxon>Cytophagia</taxon>
        <taxon>Cytophagales</taxon>
        <taxon>Hymenobacteraceae</taxon>
        <taxon>Hymenobacter</taxon>
    </lineage>
</organism>
<protein>
    <submittedName>
        <fullName evidence="2">Uncharacterized protein</fullName>
    </submittedName>
</protein>
<feature type="compositionally biased region" description="Basic residues" evidence="1">
    <location>
        <begin position="74"/>
        <end position="96"/>
    </location>
</feature>
<dbReference type="Proteomes" id="UP001596513">
    <property type="component" value="Unassembled WGS sequence"/>
</dbReference>
<dbReference type="RefSeq" id="WP_380205182.1">
    <property type="nucleotide sequence ID" value="NZ_JBHTEK010000001.1"/>
</dbReference>